<keyword evidence="4 6" id="KW-0133">Cell shape</keyword>
<comment type="subcellular location">
    <subcellularLocation>
        <location evidence="6">Cytoplasm</location>
    </subcellularLocation>
    <text evidence="6">Membrane-associated.</text>
</comment>
<comment type="caution">
    <text evidence="6">Lacks conserved residue(s) required for the propagation of feature annotation.</text>
</comment>
<dbReference type="SUPFAM" id="SSF53067">
    <property type="entry name" value="Actin-like ATPase domain"/>
    <property type="match status" value="2"/>
</dbReference>
<dbReference type="InterPro" id="IPR004753">
    <property type="entry name" value="MreB"/>
</dbReference>
<accession>A0ABW8C4H5</accession>
<evidence type="ECO:0000256" key="6">
    <source>
        <dbReference type="HAMAP-Rule" id="MF_02207"/>
    </source>
</evidence>
<proteinExistence type="inferred from homology"/>
<dbReference type="InterPro" id="IPR056546">
    <property type="entry name" value="MreB_MamK-like"/>
</dbReference>
<dbReference type="CDD" id="cd10225">
    <property type="entry name" value="ASKHA_NBD_MreB-like"/>
    <property type="match status" value="1"/>
</dbReference>
<feature type="region of interest" description="Disordered" evidence="7">
    <location>
        <begin position="234"/>
        <end position="258"/>
    </location>
</feature>
<evidence type="ECO:0000256" key="2">
    <source>
        <dbReference type="ARBA" id="ARBA00022741"/>
    </source>
</evidence>
<keyword evidence="2 6" id="KW-0547">Nucleotide-binding</keyword>
<name>A0ABW8C4H5_9ACTN</name>
<dbReference type="PRINTS" id="PR01652">
    <property type="entry name" value="SHAPEPROTEIN"/>
</dbReference>
<evidence type="ECO:0000256" key="7">
    <source>
        <dbReference type="SAM" id="MobiDB-lite"/>
    </source>
</evidence>
<evidence type="ECO:0000256" key="5">
    <source>
        <dbReference type="ARBA" id="ARBA00023458"/>
    </source>
</evidence>
<dbReference type="RefSeq" id="WP_399645399.1">
    <property type="nucleotide sequence ID" value="NZ_JBITYG010000002.1"/>
</dbReference>
<organism evidence="8 9">
    <name type="scientific">Streptomyces fildesensis</name>
    <dbReference type="NCBI Taxonomy" id="375757"/>
    <lineage>
        <taxon>Bacteria</taxon>
        <taxon>Bacillati</taxon>
        <taxon>Actinomycetota</taxon>
        <taxon>Actinomycetes</taxon>
        <taxon>Kitasatosporales</taxon>
        <taxon>Streptomycetaceae</taxon>
        <taxon>Streptomyces</taxon>
    </lineage>
</organism>
<dbReference type="Pfam" id="PF06723">
    <property type="entry name" value="MreB_Mbl"/>
    <property type="match status" value="1"/>
</dbReference>
<dbReference type="HAMAP" id="MF_02207">
    <property type="entry name" value="MreB"/>
    <property type="match status" value="1"/>
</dbReference>
<feature type="binding site" evidence="6">
    <location>
        <begin position="307"/>
        <end position="310"/>
    </location>
    <ligand>
        <name>ATP</name>
        <dbReference type="ChEBI" id="CHEBI:30616"/>
    </ligand>
</feature>
<sequence length="357" mass="37087">MTLPQLLNVFTSRQQTDSPVPHGASGALDLVVDLGTATTRVHSRNGPVSEGASVVAVRTGTNKVLAIGEDARKMLGRTPPGIVATSPLRHGAITEFEAASRLLWHVLGRRRQWTAWAPPRVMVTVPVLATSVERRALQDALHAAGARQVRMLLKPMAAALGAGLPVWDGDGCMVVDVGAGTTDVAGFAFGSMVASSSTAAAGDTFDEVIAAHLESRHGLALGVRWAQDIKTQLSGTAGAPGPASLSVTGRDGDTGRPRTVQVPRAELTEVVAPYVRMIAETVGSVLEQSPASVADDIARQGLVLTGGGSLMGGLRELLAELVGMPVLPAADPMSSAILGARKYLTEAKFLPQQMLPV</sequence>
<dbReference type="InterPro" id="IPR043129">
    <property type="entry name" value="ATPase_NBD"/>
</dbReference>
<comment type="similarity">
    <text evidence="5 6">Belongs to the FtsA/MreB family.</text>
</comment>
<keyword evidence="9" id="KW-1185">Reference proteome</keyword>
<comment type="caution">
    <text evidence="8">The sequence shown here is derived from an EMBL/GenBank/DDBJ whole genome shotgun (WGS) entry which is preliminary data.</text>
</comment>
<reference evidence="8 9" key="1">
    <citation type="submission" date="2024-10" db="EMBL/GenBank/DDBJ databases">
        <title>The Natural Products Discovery Center: Release of the First 8490 Sequenced Strains for Exploring Actinobacteria Biosynthetic Diversity.</title>
        <authorList>
            <person name="Kalkreuter E."/>
            <person name="Kautsar S.A."/>
            <person name="Yang D."/>
            <person name="Bader C.D."/>
            <person name="Teijaro C.N."/>
            <person name="Fluegel L."/>
            <person name="Davis C.M."/>
            <person name="Simpson J.R."/>
            <person name="Lauterbach L."/>
            <person name="Steele A.D."/>
            <person name="Gui C."/>
            <person name="Meng S."/>
            <person name="Li G."/>
            <person name="Viehrig K."/>
            <person name="Ye F."/>
            <person name="Su P."/>
            <person name="Kiefer A.F."/>
            <person name="Nichols A."/>
            <person name="Cepeda A.J."/>
            <person name="Yan W."/>
            <person name="Fan B."/>
            <person name="Jiang Y."/>
            <person name="Adhikari A."/>
            <person name="Zheng C.-J."/>
            <person name="Schuster L."/>
            <person name="Cowan T.M."/>
            <person name="Smanski M.J."/>
            <person name="Chevrette M.G."/>
            <person name="De Carvalho L.P.S."/>
            <person name="Shen B."/>
        </authorList>
    </citation>
    <scope>NUCLEOTIDE SEQUENCE [LARGE SCALE GENOMIC DNA]</scope>
    <source>
        <strain evidence="8 9">NPDC053399</strain>
    </source>
</reference>
<dbReference type="EMBL" id="JBITYG010000002">
    <property type="protein sequence ID" value="MFI9100331.1"/>
    <property type="molecule type" value="Genomic_DNA"/>
</dbReference>
<comment type="subunit">
    <text evidence="6">Forms polymers.</text>
</comment>
<dbReference type="NCBIfam" id="NF010539">
    <property type="entry name" value="PRK13927.1"/>
    <property type="match status" value="1"/>
</dbReference>
<evidence type="ECO:0000256" key="3">
    <source>
        <dbReference type="ARBA" id="ARBA00022840"/>
    </source>
</evidence>
<feature type="binding site" evidence="6">
    <location>
        <begin position="179"/>
        <end position="181"/>
    </location>
    <ligand>
        <name>ATP</name>
        <dbReference type="ChEBI" id="CHEBI:30616"/>
    </ligand>
</feature>
<dbReference type="Proteomes" id="UP001614394">
    <property type="component" value="Unassembled WGS sequence"/>
</dbReference>
<evidence type="ECO:0000313" key="9">
    <source>
        <dbReference type="Proteomes" id="UP001614394"/>
    </source>
</evidence>
<dbReference type="Gene3D" id="3.30.420.40">
    <property type="match status" value="2"/>
</dbReference>
<protein>
    <recommendedName>
        <fullName evidence="6">Cell shape-determining protein MreB</fullName>
    </recommendedName>
</protein>
<dbReference type="PANTHER" id="PTHR42749">
    <property type="entry name" value="CELL SHAPE-DETERMINING PROTEIN MREB"/>
    <property type="match status" value="1"/>
</dbReference>
<keyword evidence="1 6" id="KW-0963">Cytoplasm</keyword>
<evidence type="ECO:0000256" key="4">
    <source>
        <dbReference type="ARBA" id="ARBA00022960"/>
    </source>
</evidence>
<gene>
    <name evidence="6" type="primary">mreB</name>
    <name evidence="8" type="ORF">ACIGXA_07380</name>
</gene>
<evidence type="ECO:0000313" key="8">
    <source>
        <dbReference type="EMBL" id="MFI9100331.1"/>
    </source>
</evidence>
<evidence type="ECO:0000256" key="1">
    <source>
        <dbReference type="ARBA" id="ARBA00022490"/>
    </source>
</evidence>
<keyword evidence="3 6" id="KW-0067">ATP-binding</keyword>
<comment type="function">
    <text evidence="6">Forms membrane-associated dynamic filaments that are essential for cell shape determination. Acts by regulating cell wall synthesis and cell elongation, and thus cell shape. A feedback loop between cell geometry and MreB localization may maintain elongated cell shape by targeting cell wall growth to regions of negative cell wall curvature.</text>
</comment>
<dbReference type="PANTHER" id="PTHR42749:SF1">
    <property type="entry name" value="CELL SHAPE-DETERMINING PROTEIN MREB"/>
    <property type="match status" value="1"/>
</dbReference>